<evidence type="ECO:0000313" key="4">
    <source>
        <dbReference type="Proteomes" id="UP000707356"/>
    </source>
</evidence>
<proteinExistence type="predicted"/>
<feature type="compositionally biased region" description="Basic and acidic residues" evidence="1">
    <location>
        <begin position="148"/>
        <end position="167"/>
    </location>
</feature>
<dbReference type="Gene3D" id="2.160.20.80">
    <property type="entry name" value="E3 ubiquitin-protein ligase SopA"/>
    <property type="match status" value="1"/>
</dbReference>
<name>A0A951PG64_9CYAN</name>
<dbReference type="AlphaFoldDB" id="A0A951PG64"/>
<feature type="region of interest" description="Disordered" evidence="1">
    <location>
        <begin position="54"/>
        <end position="195"/>
    </location>
</feature>
<accession>A0A951PG64</accession>
<feature type="compositionally biased region" description="Polar residues" evidence="1">
    <location>
        <begin position="175"/>
        <end position="191"/>
    </location>
</feature>
<gene>
    <name evidence="3" type="ORF">KME07_23845</name>
</gene>
<feature type="compositionally biased region" description="Low complexity" evidence="1">
    <location>
        <begin position="72"/>
        <end position="85"/>
    </location>
</feature>
<dbReference type="InterPro" id="IPR036869">
    <property type="entry name" value="J_dom_sf"/>
</dbReference>
<dbReference type="Pfam" id="PF00805">
    <property type="entry name" value="Pentapeptide"/>
    <property type="match status" value="2"/>
</dbReference>
<dbReference type="InterPro" id="IPR001623">
    <property type="entry name" value="DnaJ_domain"/>
</dbReference>
<dbReference type="Pfam" id="PF00226">
    <property type="entry name" value="DnaJ"/>
    <property type="match status" value="1"/>
</dbReference>
<feature type="domain" description="J" evidence="2">
    <location>
        <begin position="6"/>
        <end position="68"/>
    </location>
</feature>
<evidence type="ECO:0000259" key="2">
    <source>
        <dbReference type="PROSITE" id="PS50076"/>
    </source>
</evidence>
<evidence type="ECO:0000313" key="3">
    <source>
        <dbReference type="EMBL" id="MBW4468470.1"/>
    </source>
</evidence>
<dbReference type="EMBL" id="JAHHHV010000090">
    <property type="protein sequence ID" value="MBW4468470.1"/>
    <property type="molecule type" value="Genomic_DNA"/>
</dbReference>
<dbReference type="PROSITE" id="PS50076">
    <property type="entry name" value="DNAJ_2"/>
    <property type="match status" value="1"/>
</dbReference>
<dbReference type="PANTHER" id="PTHR14136">
    <property type="entry name" value="BTB_POZ DOMAIN-CONTAINING PROTEIN KCTD9"/>
    <property type="match status" value="1"/>
</dbReference>
<dbReference type="Proteomes" id="UP000707356">
    <property type="component" value="Unassembled WGS sequence"/>
</dbReference>
<reference evidence="3" key="2">
    <citation type="journal article" date="2022" name="Microbiol. Resour. Announc.">
        <title>Metagenome Sequencing to Explore Phylogenomics of Terrestrial Cyanobacteria.</title>
        <authorList>
            <person name="Ward R.D."/>
            <person name="Stajich J.E."/>
            <person name="Johansen J.R."/>
            <person name="Huntemann M."/>
            <person name="Clum A."/>
            <person name="Foster B."/>
            <person name="Foster B."/>
            <person name="Roux S."/>
            <person name="Palaniappan K."/>
            <person name="Varghese N."/>
            <person name="Mukherjee S."/>
            <person name="Reddy T.B.K."/>
            <person name="Daum C."/>
            <person name="Copeland A."/>
            <person name="Chen I.A."/>
            <person name="Ivanova N.N."/>
            <person name="Kyrpides N.C."/>
            <person name="Shapiro N."/>
            <person name="Eloe-Fadrosh E.A."/>
            <person name="Pietrasiak N."/>
        </authorList>
    </citation>
    <scope>NUCLEOTIDE SEQUENCE</scope>
    <source>
        <strain evidence="3">GSE-TBD4-15B</strain>
    </source>
</reference>
<dbReference type="InterPro" id="IPR051082">
    <property type="entry name" value="Pentapeptide-BTB/POZ_domain"/>
</dbReference>
<organism evidence="3 4">
    <name type="scientific">Pegethrix bostrychoides GSE-TBD4-15B</name>
    <dbReference type="NCBI Taxonomy" id="2839662"/>
    <lineage>
        <taxon>Bacteria</taxon>
        <taxon>Bacillati</taxon>
        <taxon>Cyanobacteriota</taxon>
        <taxon>Cyanophyceae</taxon>
        <taxon>Oculatellales</taxon>
        <taxon>Oculatellaceae</taxon>
        <taxon>Pegethrix</taxon>
    </lineage>
</organism>
<dbReference type="SUPFAM" id="SSF141571">
    <property type="entry name" value="Pentapeptide repeat-like"/>
    <property type="match status" value="1"/>
</dbReference>
<dbReference type="SUPFAM" id="SSF46565">
    <property type="entry name" value="Chaperone J-domain"/>
    <property type="match status" value="1"/>
</dbReference>
<feature type="compositionally biased region" description="Basic and acidic residues" evidence="1">
    <location>
        <begin position="86"/>
        <end position="96"/>
    </location>
</feature>
<dbReference type="InterPro" id="IPR001646">
    <property type="entry name" value="5peptide_repeat"/>
</dbReference>
<protein>
    <submittedName>
        <fullName evidence="3">Pentapeptide repeat-containing protein</fullName>
    </submittedName>
</protein>
<sequence>MSNLDDDYRVLDLEPGASLEEVNQAYKDLAFVWHPDRLPKDNLRLQEKAQKKLKELNQARDRLRKLQSSPPAAKTNAKTSATSTRANREPHSRSETRPASSDYRSSDYRTPPPRYQSYQPPPRHASNYSSSSSSSYGGYSSYQSPHSASDRQSERSSENSSVRRSESYRAAAPTPTVSPRSQPDMSGTNLSGADLHEKDLSNRNLSNANLSNANLSDAFLHKVNFSGADLSGANLFRANLLEANLAQANLQGANLIGADLSGADLRGANLQGARIGVSDRLMVKLTGAKLTGLVMPDGSIHT</sequence>
<dbReference type="PANTHER" id="PTHR14136:SF17">
    <property type="entry name" value="BTB_POZ DOMAIN-CONTAINING PROTEIN KCTD9"/>
    <property type="match status" value="1"/>
</dbReference>
<dbReference type="CDD" id="cd06257">
    <property type="entry name" value="DnaJ"/>
    <property type="match status" value="1"/>
</dbReference>
<reference evidence="3" key="1">
    <citation type="submission" date="2021-05" db="EMBL/GenBank/DDBJ databases">
        <authorList>
            <person name="Pietrasiak N."/>
            <person name="Ward R."/>
            <person name="Stajich J.E."/>
            <person name="Kurbessoian T."/>
        </authorList>
    </citation>
    <scope>NUCLEOTIDE SEQUENCE</scope>
    <source>
        <strain evidence="3">GSE-TBD4-15B</strain>
    </source>
</reference>
<comment type="caution">
    <text evidence="3">The sequence shown here is derived from an EMBL/GenBank/DDBJ whole genome shotgun (WGS) entry which is preliminary data.</text>
</comment>
<dbReference type="PRINTS" id="PR00625">
    <property type="entry name" value="JDOMAIN"/>
</dbReference>
<dbReference type="Gene3D" id="1.10.287.110">
    <property type="entry name" value="DnaJ domain"/>
    <property type="match status" value="1"/>
</dbReference>
<feature type="compositionally biased region" description="Pro residues" evidence="1">
    <location>
        <begin position="110"/>
        <end position="123"/>
    </location>
</feature>
<dbReference type="SMART" id="SM00271">
    <property type="entry name" value="DnaJ"/>
    <property type="match status" value="1"/>
</dbReference>
<feature type="compositionally biased region" description="Low complexity" evidence="1">
    <location>
        <begin position="126"/>
        <end position="144"/>
    </location>
</feature>
<evidence type="ECO:0000256" key="1">
    <source>
        <dbReference type="SAM" id="MobiDB-lite"/>
    </source>
</evidence>